<keyword evidence="1" id="KW-0472">Membrane</keyword>
<feature type="transmembrane region" description="Helical" evidence="1">
    <location>
        <begin position="16"/>
        <end position="35"/>
    </location>
</feature>
<evidence type="ECO:0000313" key="2">
    <source>
        <dbReference type="EMBL" id="MBI4726138.1"/>
    </source>
</evidence>
<keyword evidence="1" id="KW-1133">Transmembrane helix</keyword>
<comment type="caution">
    <text evidence="2">The sequence shown here is derived from an EMBL/GenBank/DDBJ whole genome shotgun (WGS) entry which is preliminary data.</text>
</comment>
<name>A0A933MJN0_UNCT6</name>
<keyword evidence="1" id="KW-0812">Transmembrane</keyword>
<evidence type="ECO:0000256" key="1">
    <source>
        <dbReference type="SAM" id="Phobius"/>
    </source>
</evidence>
<evidence type="ECO:0000313" key="3">
    <source>
        <dbReference type="Proteomes" id="UP000736328"/>
    </source>
</evidence>
<organism evidence="2 3">
    <name type="scientific">candidate division TA06 bacterium</name>
    <dbReference type="NCBI Taxonomy" id="2250710"/>
    <lineage>
        <taxon>Bacteria</taxon>
        <taxon>Bacteria division TA06</taxon>
    </lineage>
</organism>
<dbReference type="AlphaFoldDB" id="A0A933MJN0"/>
<feature type="transmembrane region" description="Helical" evidence="1">
    <location>
        <begin position="41"/>
        <end position="60"/>
    </location>
</feature>
<dbReference type="Proteomes" id="UP000736328">
    <property type="component" value="Unassembled WGS sequence"/>
</dbReference>
<protein>
    <submittedName>
        <fullName evidence="2">Uncharacterized protein</fullName>
    </submittedName>
</protein>
<accession>A0A933MJN0</accession>
<gene>
    <name evidence="2" type="ORF">HY768_02750</name>
</gene>
<sequence>MKMNGRAFGLRRTLHRAGLAVMLAFLAAYICFFIANGPRDSVSVTLAICFAACCFLVVLTSEVKER</sequence>
<dbReference type="EMBL" id="JACQXR010000034">
    <property type="protein sequence ID" value="MBI4726138.1"/>
    <property type="molecule type" value="Genomic_DNA"/>
</dbReference>
<proteinExistence type="predicted"/>
<reference evidence="2" key="1">
    <citation type="submission" date="2020-07" db="EMBL/GenBank/DDBJ databases">
        <title>Huge and variable diversity of episymbiotic CPR bacteria and DPANN archaea in groundwater ecosystems.</title>
        <authorList>
            <person name="He C.Y."/>
            <person name="Keren R."/>
            <person name="Whittaker M."/>
            <person name="Farag I.F."/>
            <person name="Doudna J."/>
            <person name="Cate J.H.D."/>
            <person name="Banfield J.F."/>
        </authorList>
    </citation>
    <scope>NUCLEOTIDE SEQUENCE</scope>
    <source>
        <strain evidence="2">NC_groundwater_1520_Pr4_B-0.1um_53_5</strain>
    </source>
</reference>